<dbReference type="CDD" id="cd07067">
    <property type="entry name" value="HP_PGM_like"/>
    <property type="match status" value="1"/>
</dbReference>
<gene>
    <name evidence="2" type="ORF">OPDIPICF_02731</name>
    <name evidence="1" type="ORF">OPDIPICF_04151</name>
</gene>
<dbReference type="AlphaFoldDB" id="A0A5S9P3Q4"/>
<dbReference type="OrthoDB" id="1428641at2"/>
<organism evidence="1 3">
    <name type="scientific">BD1-7 clade bacterium</name>
    <dbReference type="NCBI Taxonomy" id="2029982"/>
    <lineage>
        <taxon>Bacteria</taxon>
        <taxon>Pseudomonadati</taxon>
        <taxon>Pseudomonadota</taxon>
        <taxon>Gammaproteobacteria</taxon>
        <taxon>Cellvibrionales</taxon>
        <taxon>Spongiibacteraceae</taxon>
        <taxon>BD1-7 clade</taxon>
    </lineage>
</organism>
<dbReference type="SUPFAM" id="SSF53254">
    <property type="entry name" value="Phosphoglycerate mutase-like"/>
    <property type="match status" value="1"/>
</dbReference>
<evidence type="ECO:0000313" key="2">
    <source>
        <dbReference type="EMBL" id="CAA0122936.1"/>
    </source>
</evidence>
<dbReference type="InterPro" id="IPR029033">
    <property type="entry name" value="His_PPase_superfam"/>
</dbReference>
<proteinExistence type="predicted"/>
<reference evidence="1 3" key="1">
    <citation type="submission" date="2019-11" db="EMBL/GenBank/DDBJ databases">
        <authorList>
            <person name="Holert J."/>
        </authorList>
    </citation>
    <scope>NUCLEOTIDE SEQUENCE [LARGE SCALE GENOMIC DNA]</scope>
    <source>
        <strain evidence="1">SB11_3</strain>
    </source>
</reference>
<dbReference type="Pfam" id="PF00300">
    <property type="entry name" value="His_Phos_1"/>
    <property type="match status" value="1"/>
</dbReference>
<dbReference type="EMBL" id="CACSIO010000004">
    <property type="protein sequence ID" value="CAA0097846.1"/>
    <property type="molecule type" value="Genomic_DNA"/>
</dbReference>
<sequence>MTKRLILVRHAERPDIPAGEIGNEVPLTPKGVDESHAFGLSLDQKVISLKTSPILRCSQTANEIANASRYDTSQIEHCSDLGDPGYYIADSTLAWRHWQEKGHARVNQFLLEGIEQWDGFHDLNEAAQRLKLRITDTLLMSEPGAHVWVTHDTILAAFSARVLEKPLTMDQWPDFLGYLCVELLDDRHLRFSYHQIP</sequence>
<dbReference type="Gene3D" id="3.40.50.1240">
    <property type="entry name" value="Phosphoglycerate mutase-like"/>
    <property type="match status" value="1"/>
</dbReference>
<keyword evidence="3" id="KW-1185">Reference proteome</keyword>
<accession>A0A5S9P3Q4</accession>
<dbReference type="SMART" id="SM00855">
    <property type="entry name" value="PGAM"/>
    <property type="match status" value="1"/>
</dbReference>
<evidence type="ECO:0000313" key="1">
    <source>
        <dbReference type="EMBL" id="CAA0097846.1"/>
    </source>
</evidence>
<dbReference type="Proteomes" id="UP000441399">
    <property type="component" value="Unassembled WGS sequence"/>
</dbReference>
<protein>
    <recommendedName>
        <fullName evidence="4">Histidine phosphatase family protein</fullName>
    </recommendedName>
</protein>
<evidence type="ECO:0000313" key="3">
    <source>
        <dbReference type="Proteomes" id="UP000441399"/>
    </source>
</evidence>
<evidence type="ECO:0008006" key="4">
    <source>
        <dbReference type="Google" id="ProtNLM"/>
    </source>
</evidence>
<dbReference type="EMBL" id="CACSIO010000045">
    <property type="protein sequence ID" value="CAA0122936.1"/>
    <property type="molecule type" value="Genomic_DNA"/>
</dbReference>
<name>A0A5S9P3Q4_9GAMM</name>
<dbReference type="InterPro" id="IPR013078">
    <property type="entry name" value="His_Pase_superF_clade-1"/>
</dbReference>